<organism evidence="2 3">
    <name type="scientific">Anaeromyces robustus</name>
    <dbReference type="NCBI Taxonomy" id="1754192"/>
    <lineage>
        <taxon>Eukaryota</taxon>
        <taxon>Fungi</taxon>
        <taxon>Fungi incertae sedis</taxon>
        <taxon>Chytridiomycota</taxon>
        <taxon>Chytridiomycota incertae sedis</taxon>
        <taxon>Neocallimastigomycetes</taxon>
        <taxon>Neocallimastigales</taxon>
        <taxon>Neocallimastigaceae</taxon>
        <taxon>Anaeromyces</taxon>
    </lineage>
</organism>
<keyword evidence="3" id="KW-1185">Reference proteome</keyword>
<reference evidence="2 3" key="2">
    <citation type="submission" date="2016-08" db="EMBL/GenBank/DDBJ databases">
        <title>Pervasive Adenine N6-methylation of Active Genes in Fungi.</title>
        <authorList>
            <consortium name="DOE Joint Genome Institute"/>
            <person name="Mondo S.J."/>
            <person name="Dannebaum R.O."/>
            <person name="Kuo R.C."/>
            <person name="Labutti K."/>
            <person name="Haridas S."/>
            <person name="Kuo A."/>
            <person name="Salamov A."/>
            <person name="Ahrendt S.R."/>
            <person name="Lipzen A."/>
            <person name="Sullivan W."/>
            <person name="Andreopoulos W.B."/>
            <person name="Clum A."/>
            <person name="Lindquist E."/>
            <person name="Daum C."/>
            <person name="Ramamoorthy G.K."/>
            <person name="Gryganskyi A."/>
            <person name="Culley D."/>
            <person name="Magnuson J.K."/>
            <person name="James T.Y."/>
            <person name="O'Malley M.A."/>
            <person name="Stajich J.E."/>
            <person name="Spatafora J.W."/>
            <person name="Visel A."/>
            <person name="Grigoriev I.V."/>
        </authorList>
    </citation>
    <scope>NUCLEOTIDE SEQUENCE [LARGE SCALE GENOMIC DNA]</scope>
    <source>
        <strain evidence="2 3">S4</strain>
    </source>
</reference>
<dbReference type="OrthoDB" id="10252157at2759"/>
<keyword evidence="1" id="KW-1133">Transmembrane helix</keyword>
<dbReference type="AlphaFoldDB" id="A0A1Y1UJE4"/>
<name>A0A1Y1UJE4_9FUNG</name>
<keyword evidence="1" id="KW-0812">Transmembrane</keyword>
<dbReference type="EMBL" id="MCFG01000913">
    <property type="protein sequence ID" value="ORX38102.1"/>
    <property type="molecule type" value="Genomic_DNA"/>
</dbReference>
<dbReference type="InterPro" id="IPR036188">
    <property type="entry name" value="FAD/NAD-bd_sf"/>
</dbReference>
<evidence type="ECO:0000313" key="2">
    <source>
        <dbReference type="EMBL" id="ORX38102.1"/>
    </source>
</evidence>
<dbReference type="Proteomes" id="UP000193944">
    <property type="component" value="Unassembled WGS sequence"/>
</dbReference>
<evidence type="ECO:0000256" key="1">
    <source>
        <dbReference type="SAM" id="Phobius"/>
    </source>
</evidence>
<gene>
    <name evidence="2" type="ORF">BCR32DRAFT_298755</name>
</gene>
<feature type="transmembrane region" description="Helical" evidence="1">
    <location>
        <begin position="7"/>
        <end position="24"/>
    </location>
</feature>
<proteinExistence type="predicted"/>
<sequence length="110" mass="12281">MKIKTRIITLAVCILIGGVLYYYFDKTIINNPAGLTATAEAYQTAKSIFKDDIAKNHKFPKIYLIEKEKNFGGNSAKATSGMNGALTKYQKELESKIHSNNSQKIHLNQV</sequence>
<feature type="non-terminal residue" evidence="2">
    <location>
        <position position="110"/>
    </location>
</feature>
<accession>A0A1Y1UJE4</accession>
<protein>
    <submittedName>
        <fullName evidence="2">Uncharacterized protein</fullName>
    </submittedName>
</protein>
<reference evidence="2 3" key="1">
    <citation type="submission" date="2016-08" db="EMBL/GenBank/DDBJ databases">
        <title>A Parts List for Fungal Cellulosomes Revealed by Comparative Genomics.</title>
        <authorList>
            <consortium name="DOE Joint Genome Institute"/>
            <person name="Haitjema C.H."/>
            <person name="Gilmore S.P."/>
            <person name="Henske J.K."/>
            <person name="Solomon K.V."/>
            <person name="De Groot R."/>
            <person name="Kuo A."/>
            <person name="Mondo S.J."/>
            <person name="Salamov A.A."/>
            <person name="Labutti K."/>
            <person name="Zhao Z."/>
            <person name="Chiniquy J."/>
            <person name="Barry K."/>
            <person name="Brewer H.M."/>
            <person name="Purvine S.O."/>
            <person name="Wright A.T."/>
            <person name="Boxma B."/>
            <person name="Van Alen T."/>
            <person name="Hackstein J.H."/>
            <person name="Baker S.E."/>
            <person name="Grigoriev I.V."/>
            <person name="O'Malley M.A."/>
        </authorList>
    </citation>
    <scope>NUCLEOTIDE SEQUENCE [LARGE SCALE GENOMIC DNA]</scope>
    <source>
        <strain evidence="2 3">S4</strain>
    </source>
</reference>
<dbReference type="Gene3D" id="3.50.50.60">
    <property type="entry name" value="FAD/NAD(P)-binding domain"/>
    <property type="match status" value="1"/>
</dbReference>
<comment type="caution">
    <text evidence="2">The sequence shown here is derived from an EMBL/GenBank/DDBJ whole genome shotgun (WGS) entry which is preliminary data.</text>
</comment>
<evidence type="ECO:0000313" key="3">
    <source>
        <dbReference type="Proteomes" id="UP000193944"/>
    </source>
</evidence>
<keyword evidence="1" id="KW-0472">Membrane</keyword>
<dbReference type="STRING" id="1754192.A0A1Y1UJE4"/>